<comment type="caution">
    <text evidence="2">The sequence shown here is derived from an EMBL/GenBank/DDBJ whole genome shotgun (WGS) entry which is preliminary data.</text>
</comment>
<protein>
    <recommendedName>
        <fullName evidence="4">Ig-like domain-containing protein</fullName>
    </recommendedName>
</protein>
<dbReference type="Proteomes" id="UP000483802">
    <property type="component" value="Unassembled WGS sequence"/>
</dbReference>
<evidence type="ECO:0008006" key="4">
    <source>
        <dbReference type="Google" id="ProtNLM"/>
    </source>
</evidence>
<reference evidence="2 3" key="1">
    <citation type="submission" date="2019-11" db="EMBL/GenBank/DDBJ databases">
        <title>Streptomyces typhae sp. nov., a novel endophytic actinomycete isolated from the root of cattail pollen (Typha angustifolia L.).</title>
        <authorList>
            <person name="Peng C."/>
        </authorList>
    </citation>
    <scope>NUCLEOTIDE SEQUENCE [LARGE SCALE GENOMIC DNA]</scope>
    <source>
        <strain evidence="3">p1417</strain>
    </source>
</reference>
<dbReference type="RefSeq" id="WP_157166250.1">
    <property type="nucleotide sequence ID" value="NZ_WPNZ01000008.1"/>
</dbReference>
<gene>
    <name evidence="2" type="ORF">GPA10_17105</name>
</gene>
<evidence type="ECO:0000313" key="2">
    <source>
        <dbReference type="EMBL" id="MVO86433.1"/>
    </source>
</evidence>
<proteinExistence type="predicted"/>
<keyword evidence="3" id="KW-1185">Reference proteome</keyword>
<evidence type="ECO:0000256" key="1">
    <source>
        <dbReference type="SAM" id="SignalP"/>
    </source>
</evidence>
<feature type="chain" id="PRO_5026945036" description="Ig-like domain-containing protein" evidence="1">
    <location>
        <begin position="34"/>
        <end position="160"/>
    </location>
</feature>
<feature type="signal peptide" evidence="1">
    <location>
        <begin position="1"/>
        <end position="33"/>
    </location>
</feature>
<sequence length="160" mass="16734">MSRTTVPAPKALLAAVLLALVAVVGAFAPQSHASEPAARNSPAAHMAQTTTALGTTTRAAVASDFVITSLMCSANRTQGGPGQITCTVRWTGGEPNFDPVFRADPGGSTPVTSSSNANRFATFTFGCVRSIEYTVTVFIRDRNGIETPPQTRPYIPCGNF</sequence>
<evidence type="ECO:0000313" key="3">
    <source>
        <dbReference type="Proteomes" id="UP000483802"/>
    </source>
</evidence>
<accession>A0A6L6WY46</accession>
<name>A0A6L6WY46_9ACTN</name>
<dbReference type="EMBL" id="WPNZ01000008">
    <property type="protein sequence ID" value="MVO86433.1"/>
    <property type="molecule type" value="Genomic_DNA"/>
</dbReference>
<organism evidence="2 3">
    <name type="scientific">Streptomyces typhae</name>
    <dbReference type="NCBI Taxonomy" id="2681492"/>
    <lineage>
        <taxon>Bacteria</taxon>
        <taxon>Bacillati</taxon>
        <taxon>Actinomycetota</taxon>
        <taxon>Actinomycetes</taxon>
        <taxon>Kitasatosporales</taxon>
        <taxon>Streptomycetaceae</taxon>
        <taxon>Streptomyces</taxon>
    </lineage>
</organism>
<keyword evidence="1" id="KW-0732">Signal</keyword>
<dbReference type="AlphaFoldDB" id="A0A6L6WY46"/>